<dbReference type="AlphaFoldDB" id="D8J6M5"/>
<reference evidence="3 5" key="1">
    <citation type="journal article" date="2010" name="J. Bacteriol.">
        <title>Complete genome sequence of Halalkalicoccus jeotgali B3(T), an extremely halophilic archaeon.</title>
        <authorList>
            <person name="Roh S.W."/>
            <person name="Nam Y.D."/>
            <person name="Nam S.H."/>
            <person name="Choi S.H."/>
            <person name="Park H.S."/>
            <person name="Bae J.W."/>
        </authorList>
    </citation>
    <scope>NUCLEOTIDE SEQUENCE [LARGE SCALE GENOMIC DNA]</scope>
    <source>
        <strain evidence="3">B3</strain>
        <strain evidence="5">DSM 18796 / CECT 7217 / JCM 14584 / KCTC 4019 / B3</strain>
    </source>
</reference>
<dbReference type="Gene3D" id="3.90.25.10">
    <property type="entry name" value="UDP-galactose 4-epimerase, domain 1"/>
    <property type="match status" value="2"/>
</dbReference>
<feature type="domain" description="NAD-dependent epimerase/dehydratase" evidence="2">
    <location>
        <begin position="9"/>
        <end position="236"/>
    </location>
</feature>
<reference evidence="4 6" key="2">
    <citation type="journal article" date="2014" name="PLoS Genet.">
        <title>Phylogenetically driven sequencing of extremely halophilic archaea reveals strategies for static and dynamic osmo-response.</title>
        <authorList>
            <person name="Becker E.A."/>
            <person name="Seitzer P.M."/>
            <person name="Tritt A."/>
            <person name="Larsen D."/>
            <person name="Krusor M."/>
            <person name="Yao A.I."/>
            <person name="Wu D."/>
            <person name="Madern D."/>
            <person name="Eisen J.A."/>
            <person name="Darling A.E."/>
            <person name="Facciotti M.T."/>
        </authorList>
    </citation>
    <scope>NUCLEOTIDE SEQUENCE [LARGE SCALE GENOMIC DNA]</scope>
    <source>
        <strain evidence="4">B3</strain>
        <strain evidence="6">DSM 18796 / CECT 7217 / JCM 14584 / KCTC 4019 / B3</strain>
    </source>
</reference>
<dbReference type="Pfam" id="PF01370">
    <property type="entry name" value="Epimerase"/>
    <property type="match status" value="1"/>
</dbReference>
<dbReference type="InterPro" id="IPR001509">
    <property type="entry name" value="Epimerase_deHydtase"/>
</dbReference>
<proteinExistence type="inferred from homology"/>
<dbReference type="InterPro" id="IPR036291">
    <property type="entry name" value="NAD(P)-bd_dom_sf"/>
</dbReference>
<evidence type="ECO:0000313" key="6">
    <source>
        <dbReference type="Proteomes" id="UP000011645"/>
    </source>
</evidence>
<dbReference type="GeneID" id="9418309"/>
<dbReference type="RefSeq" id="WP_008418291.1">
    <property type="nucleotide sequence ID" value="NC_014297.1"/>
</dbReference>
<dbReference type="OrthoDB" id="4907at2157"/>
<organism evidence="3 5">
    <name type="scientific">Halalkalicoccus jeotgali (strain DSM 18796 / CECT 7217 / JCM 14584 / KCTC 4019 / B3)</name>
    <dbReference type="NCBI Taxonomy" id="795797"/>
    <lineage>
        <taxon>Archaea</taxon>
        <taxon>Methanobacteriati</taxon>
        <taxon>Methanobacteriota</taxon>
        <taxon>Stenosarchaea group</taxon>
        <taxon>Halobacteria</taxon>
        <taxon>Halobacteriales</taxon>
        <taxon>Halococcaceae</taxon>
        <taxon>Halalkalicoccus</taxon>
    </lineage>
</organism>
<dbReference type="Gene3D" id="3.40.50.720">
    <property type="entry name" value="NAD(P)-binding Rossmann-like Domain"/>
    <property type="match status" value="1"/>
</dbReference>
<dbReference type="KEGG" id="hje:HacjB3_02545"/>
<comment type="similarity">
    <text evidence="1">Belongs to the NAD(P)-dependent epimerase/dehydratase family.</text>
</comment>
<gene>
    <name evidence="3" type="ordered locus">HacjB3_02545</name>
    <name evidence="4" type="ORF">C497_16777</name>
</gene>
<dbReference type="eggNOG" id="arCOG01369">
    <property type="taxonomic scope" value="Archaea"/>
</dbReference>
<evidence type="ECO:0000313" key="4">
    <source>
        <dbReference type="EMBL" id="ELY34053.1"/>
    </source>
</evidence>
<sequence length="311" mass="34226">MELEDSRLLITGGAGFIGSHLSEQLLAAGNEVVILDNFANSEPGDVPNEAELVEGDVTDLAVVNEAIDSDIDGVFHLAARKSVNDEWPRQQFEENTAMTYNILKAMDHSDVSEIAFTSSSTVYGEAPRPTPEDYAPAEPISVYATSKIADESLLSTHAHTHGMRVWTFRFANIVGPRLRGAVIPDFVEKLRANPETLTILGNGRQEKSYMYIEDCLDAMSHIIEHTDQPVNTFNLGTRTTTSVNQIADIISDELGVDPKYEYTGGERGWTGDIPKMCLSIEKLTGLGWDVELESDQAVRKTTCELINEMSN</sequence>
<evidence type="ECO:0000256" key="1">
    <source>
        <dbReference type="ARBA" id="ARBA00007637"/>
    </source>
</evidence>
<protein>
    <submittedName>
        <fullName evidence="3">NAD-dependent epimerase/dehydratase</fullName>
    </submittedName>
</protein>
<dbReference type="HOGENOM" id="CLU_007383_1_7_2"/>
<dbReference type="Proteomes" id="UP000000390">
    <property type="component" value="Chromosome"/>
</dbReference>
<name>D8J6M5_HALJB</name>
<evidence type="ECO:0000259" key="2">
    <source>
        <dbReference type="Pfam" id="PF01370"/>
    </source>
</evidence>
<dbReference type="PANTHER" id="PTHR43000">
    <property type="entry name" value="DTDP-D-GLUCOSE 4,6-DEHYDRATASE-RELATED"/>
    <property type="match status" value="1"/>
</dbReference>
<accession>D8J6M5</accession>
<keyword evidence="6" id="KW-1185">Reference proteome</keyword>
<dbReference type="EMBL" id="CP002062">
    <property type="protein sequence ID" value="ADJ13902.1"/>
    <property type="molecule type" value="Genomic_DNA"/>
</dbReference>
<dbReference type="SUPFAM" id="SSF51735">
    <property type="entry name" value="NAD(P)-binding Rossmann-fold domains"/>
    <property type="match status" value="1"/>
</dbReference>
<dbReference type="PATRIC" id="fig|795797.18.peg.515"/>
<dbReference type="Proteomes" id="UP000011645">
    <property type="component" value="Unassembled WGS sequence"/>
</dbReference>
<evidence type="ECO:0000313" key="3">
    <source>
        <dbReference type="EMBL" id="ADJ13902.1"/>
    </source>
</evidence>
<dbReference type="EMBL" id="AOHV01000042">
    <property type="protein sequence ID" value="ELY34053.1"/>
    <property type="molecule type" value="Genomic_DNA"/>
</dbReference>
<dbReference type="STRING" id="795797.HacjB3_02545"/>
<evidence type="ECO:0000313" key="5">
    <source>
        <dbReference type="Proteomes" id="UP000000390"/>
    </source>
</evidence>